<dbReference type="EMBL" id="HBUE01171466">
    <property type="protein sequence ID" value="CAG6515295.1"/>
    <property type="molecule type" value="Transcribed_RNA"/>
</dbReference>
<feature type="compositionally biased region" description="Polar residues" evidence="1">
    <location>
        <begin position="7"/>
        <end position="16"/>
    </location>
</feature>
<reference evidence="2" key="1">
    <citation type="submission" date="2021-05" db="EMBL/GenBank/DDBJ databases">
        <authorList>
            <person name="Alioto T."/>
            <person name="Alioto T."/>
            <person name="Gomez Garrido J."/>
        </authorList>
    </citation>
    <scope>NUCLEOTIDE SEQUENCE</scope>
</reference>
<feature type="region of interest" description="Disordered" evidence="1">
    <location>
        <begin position="92"/>
        <end position="114"/>
    </location>
</feature>
<dbReference type="AlphaFoldDB" id="A0A8D8J7J1"/>
<proteinExistence type="predicted"/>
<sequence>MEVRQVPANSRTSASCPSRAKPKRSSWKCIEVLRPIRSQRTFPEVPTSRHLPRCLQTRFLHLHHQTDSTKREGSERTVSSEVHPQLVWPIPAPAAESPTADHPAVVLATQSPRS</sequence>
<feature type="region of interest" description="Disordered" evidence="1">
    <location>
        <begin position="1"/>
        <end position="24"/>
    </location>
</feature>
<organism evidence="2">
    <name type="scientific">Culex pipiens</name>
    <name type="common">House mosquito</name>
    <dbReference type="NCBI Taxonomy" id="7175"/>
    <lineage>
        <taxon>Eukaryota</taxon>
        <taxon>Metazoa</taxon>
        <taxon>Ecdysozoa</taxon>
        <taxon>Arthropoda</taxon>
        <taxon>Hexapoda</taxon>
        <taxon>Insecta</taxon>
        <taxon>Pterygota</taxon>
        <taxon>Neoptera</taxon>
        <taxon>Endopterygota</taxon>
        <taxon>Diptera</taxon>
        <taxon>Nematocera</taxon>
        <taxon>Culicoidea</taxon>
        <taxon>Culicidae</taxon>
        <taxon>Culicinae</taxon>
        <taxon>Culicini</taxon>
        <taxon>Culex</taxon>
        <taxon>Culex</taxon>
    </lineage>
</organism>
<dbReference type="EMBL" id="HBUE01276918">
    <property type="protein sequence ID" value="CAG6566794.1"/>
    <property type="molecule type" value="Transcribed_RNA"/>
</dbReference>
<name>A0A8D8J7J1_CULPI</name>
<evidence type="ECO:0000256" key="1">
    <source>
        <dbReference type="SAM" id="MobiDB-lite"/>
    </source>
</evidence>
<evidence type="ECO:0000313" key="2">
    <source>
        <dbReference type="EMBL" id="CAG6566794.1"/>
    </source>
</evidence>
<protein>
    <submittedName>
        <fullName evidence="2">(northern house mosquito) hypothetical protein</fullName>
    </submittedName>
</protein>
<accession>A0A8D8J7J1</accession>